<dbReference type="AlphaFoldDB" id="A0A517ZT08"/>
<gene>
    <name evidence="1" type="ORF">Mal52_41220</name>
</gene>
<dbReference type="InterPro" id="IPR008930">
    <property type="entry name" value="Terpenoid_cyclase/PrenylTrfase"/>
</dbReference>
<evidence type="ECO:0008006" key="3">
    <source>
        <dbReference type="Google" id="ProtNLM"/>
    </source>
</evidence>
<reference evidence="1 2" key="1">
    <citation type="submission" date="2019-02" db="EMBL/GenBank/DDBJ databases">
        <title>Deep-cultivation of Planctomycetes and their phenomic and genomic characterization uncovers novel biology.</title>
        <authorList>
            <person name="Wiegand S."/>
            <person name="Jogler M."/>
            <person name="Boedeker C."/>
            <person name="Pinto D."/>
            <person name="Vollmers J."/>
            <person name="Rivas-Marin E."/>
            <person name="Kohn T."/>
            <person name="Peeters S.H."/>
            <person name="Heuer A."/>
            <person name="Rast P."/>
            <person name="Oberbeckmann S."/>
            <person name="Bunk B."/>
            <person name="Jeske O."/>
            <person name="Meyerdierks A."/>
            <person name="Storesund J.E."/>
            <person name="Kallscheuer N."/>
            <person name="Luecker S."/>
            <person name="Lage O.M."/>
            <person name="Pohl T."/>
            <person name="Merkel B.J."/>
            <person name="Hornburger P."/>
            <person name="Mueller R.-W."/>
            <person name="Bruemmer F."/>
            <person name="Labrenz M."/>
            <person name="Spormann A.M."/>
            <person name="Op den Camp H."/>
            <person name="Overmann J."/>
            <person name="Amann R."/>
            <person name="Jetten M.S.M."/>
            <person name="Mascher T."/>
            <person name="Medema M.H."/>
            <person name="Devos D.P."/>
            <person name="Kaster A.-K."/>
            <person name="Ovreas L."/>
            <person name="Rohde M."/>
            <person name="Galperin M.Y."/>
            <person name="Jogler C."/>
        </authorList>
    </citation>
    <scope>NUCLEOTIDE SEQUENCE [LARGE SCALE GENOMIC DNA]</scope>
    <source>
        <strain evidence="1 2">Mal52</strain>
    </source>
</reference>
<keyword evidence="2" id="KW-1185">Reference proteome</keyword>
<dbReference type="CDD" id="cd00688">
    <property type="entry name" value="ISOPREN_C2_like"/>
    <property type="match status" value="1"/>
</dbReference>
<dbReference type="KEGG" id="sdyn:Mal52_41220"/>
<evidence type="ECO:0000313" key="2">
    <source>
        <dbReference type="Proteomes" id="UP000319383"/>
    </source>
</evidence>
<sequence length="373" mass="40344">MIMNILLTTALLAAPPEAETLSSPSSVEAQRADIVKKGLTFLRDKGQDADGAISPRVGSGVTSLAITAGLRNGLKLNDPLVTRGLKYLESKIQTDGGIYASDRLRNYETCVAIMALAEANRVAGDGRYDTALKNAERFVRGLQIGAGDGIDKADPHFGGVGYSGKERPDLSNTAFLIEALHAVDTPSNDVALQRALLFVSRCQNLEGEGNDTQFADKVNDGGFYYVIPTEKVDPSTSERYTPNGGLRSYGSMTYAGFKSLVYSGLTKDDPRAKAALKWISQHYSVSKNPGQGRAGLFYYYNTLGSALEASGLDVITTPDGEQTWRTDLVQQLAKSQRPDGSWVNENRQWFENDPRLCTAFALLSLAHAKGESK</sequence>
<dbReference type="Gene3D" id="1.50.10.20">
    <property type="match status" value="1"/>
</dbReference>
<proteinExistence type="predicted"/>
<dbReference type="Proteomes" id="UP000319383">
    <property type="component" value="Chromosome"/>
</dbReference>
<dbReference type="RefSeq" id="WP_197534335.1">
    <property type="nucleotide sequence ID" value="NZ_CP036276.1"/>
</dbReference>
<evidence type="ECO:0000313" key="1">
    <source>
        <dbReference type="EMBL" id="QDU45627.1"/>
    </source>
</evidence>
<name>A0A517ZT08_9PLAN</name>
<dbReference type="EMBL" id="CP036276">
    <property type="protein sequence ID" value="QDU45627.1"/>
    <property type="molecule type" value="Genomic_DNA"/>
</dbReference>
<accession>A0A517ZT08</accession>
<dbReference type="SUPFAM" id="SSF48239">
    <property type="entry name" value="Terpenoid cyclases/Protein prenyltransferases"/>
    <property type="match status" value="1"/>
</dbReference>
<protein>
    <recommendedName>
        <fullName evidence="3">Squalene cyclase C-terminal domain-containing protein</fullName>
    </recommendedName>
</protein>
<organism evidence="1 2">
    <name type="scientific">Symmachiella dynata</name>
    <dbReference type="NCBI Taxonomy" id="2527995"/>
    <lineage>
        <taxon>Bacteria</taxon>
        <taxon>Pseudomonadati</taxon>
        <taxon>Planctomycetota</taxon>
        <taxon>Planctomycetia</taxon>
        <taxon>Planctomycetales</taxon>
        <taxon>Planctomycetaceae</taxon>
        <taxon>Symmachiella</taxon>
    </lineage>
</organism>